<feature type="domain" description="DM10" evidence="6">
    <location>
        <begin position="430"/>
        <end position="534"/>
    </location>
</feature>
<evidence type="ECO:0000256" key="5">
    <source>
        <dbReference type="ARBA" id="ARBA00023273"/>
    </source>
</evidence>
<keyword evidence="5" id="KW-0966">Cell projection</keyword>
<feature type="domain" description="DM10" evidence="6">
    <location>
        <begin position="88"/>
        <end position="193"/>
    </location>
</feature>
<comment type="subcellular location">
    <subcellularLocation>
        <location evidence="1">Cytoplasm</location>
        <location evidence="1">Cytoskeleton</location>
        <location evidence="1">Cilium axoneme</location>
    </subcellularLocation>
</comment>
<dbReference type="GO" id="GO:0000281">
    <property type="term" value="P:mitotic cytokinesis"/>
    <property type="evidence" value="ECO:0007669"/>
    <property type="project" value="TreeGrafter"/>
</dbReference>
<name>A0A814WG49_9BILA</name>
<keyword evidence="3" id="KW-0677">Repeat</keyword>
<evidence type="ECO:0000313" key="7">
    <source>
        <dbReference type="EMBL" id="CAF1048111.1"/>
    </source>
</evidence>
<evidence type="ECO:0000313" key="9">
    <source>
        <dbReference type="Proteomes" id="UP000663870"/>
    </source>
</evidence>
<keyword evidence="4" id="KW-0206">Cytoskeleton</keyword>
<dbReference type="EMBL" id="CAJNOH010000463">
    <property type="protein sequence ID" value="CAF1048111.1"/>
    <property type="molecule type" value="Genomic_DNA"/>
</dbReference>
<dbReference type="Proteomes" id="UP000663854">
    <property type="component" value="Unassembled WGS sequence"/>
</dbReference>
<dbReference type="GO" id="GO:0005930">
    <property type="term" value="C:axoneme"/>
    <property type="evidence" value="ECO:0007669"/>
    <property type="project" value="UniProtKB-SubCell"/>
</dbReference>
<dbReference type="GO" id="GO:0043014">
    <property type="term" value="F:alpha-tubulin binding"/>
    <property type="evidence" value="ECO:0007669"/>
    <property type="project" value="TreeGrafter"/>
</dbReference>
<organism evidence="8 9">
    <name type="scientific">Rotaria sordida</name>
    <dbReference type="NCBI Taxonomy" id="392033"/>
    <lineage>
        <taxon>Eukaryota</taxon>
        <taxon>Metazoa</taxon>
        <taxon>Spiralia</taxon>
        <taxon>Gnathifera</taxon>
        <taxon>Rotifera</taxon>
        <taxon>Eurotatoria</taxon>
        <taxon>Bdelloidea</taxon>
        <taxon>Philodinida</taxon>
        <taxon>Philodinidae</taxon>
        <taxon>Rotaria</taxon>
    </lineage>
</organism>
<comment type="caution">
    <text evidence="8">The sequence shown here is derived from an EMBL/GenBank/DDBJ whole genome shotgun (WGS) entry which is preliminary data.</text>
</comment>
<dbReference type="GO" id="GO:0072686">
    <property type="term" value="C:mitotic spindle"/>
    <property type="evidence" value="ECO:0007669"/>
    <property type="project" value="TreeGrafter"/>
</dbReference>
<dbReference type="GO" id="GO:0007052">
    <property type="term" value="P:mitotic spindle organization"/>
    <property type="evidence" value="ECO:0007669"/>
    <property type="project" value="TreeGrafter"/>
</dbReference>
<dbReference type="FunFam" id="2.30.29.170:FF:000004">
    <property type="entry name" value="EF-hand domain containing 2"/>
    <property type="match status" value="1"/>
</dbReference>
<protein>
    <recommendedName>
        <fullName evidence="6">DM10 domain-containing protein</fullName>
    </recommendedName>
</protein>
<accession>A0A814WG49</accession>
<proteinExistence type="predicted"/>
<dbReference type="Proteomes" id="UP000663870">
    <property type="component" value="Unassembled WGS sequence"/>
</dbReference>
<dbReference type="FunFam" id="2.30.29.170:FF:000002">
    <property type="entry name" value="EF-hand domain (C-terminal) containing 1"/>
    <property type="match status" value="1"/>
</dbReference>
<dbReference type="EMBL" id="CAJNOL010000806">
    <property type="protein sequence ID" value="CAF1204885.1"/>
    <property type="molecule type" value="Genomic_DNA"/>
</dbReference>
<evidence type="ECO:0000256" key="3">
    <source>
        <dbReference type="ARBA" id="ARBA00022737"/>
    </source>
</evidence>
<feature type="domain" description="DM10" evidence="6">
    <location>
        <begin position="250"/>
        <end position="370"/>
    </location>
</feature>
<dbReference type="Pfam" id="PF06565">
    <property type="entry name" value="DM10_dom"/>
    <property type="match status" value="3"/>
</dbReference>
<evidence type="ECO:0000256" key="2">
    <source>
        <dbReference type="ARBA" id="ARBA00022490"/>
    </source>
</evidence>
<evidence type="ECO:0000256" key="4">
    <source>
        <dbReference type="ARBA" id="ARBA00023212"/>
    </source>
</evidence>
<dbReference type="AlphaFoldDB" id="A0A814WG49"/>
<dbReference type="GO" id="GO:0060285">
    <property type="term" value="P:cilium-dependent cell motility"/>
    <property type="evidence" value="ECO:0007669"/>
    <property type="project" value="TreeGrafter"/>
</dbReference>
<dbReference type="InterPro" id="IPR040193">
    <property type="entry name" value="EFHC1/EFHC2/EFHB"/>
</dbReference>
<reference evidence="8" key="1">
    <citation type="submission" date="2021-02" db="EMBL/GenBank/DDBJ databases">
        <authorList>
            <person name="Nowell W R."/>
        </authorList>
    </citation>
    <scope>NUCLEOTIDE SEQUENCE</scope>
</reference>
<dbReference type="PROSITE" id="PS51336">
    <property type="entry name" value="DM10"/>
    <property type="match status" value="3"/>
</dbReference>
<sequence>MNDLPLLPGNRFSDVTRTNFIVPRTLSFKNGHRIIRLPRFDIGQTYKSNIQLTENERQILINFQPELIYGKVKVQEPRKFVPATVFYDKKVLRFYGYFKQTVYESPLEYYRVRRVIIYYYLEDDTIAIYEIPYKNSALNQGLRVRRHRVSKNDQNEPYNWRDLNLGQNLAIYGTIYRLCDCDQFTREWLESEGIELQCPELIPSDPYTLKLMKKNDIEKQRISHSDLKDILPDLLTKQSLIGNKQFNTMDGKVLRFYAILDDQDEQCEILRKFIIHFYLVDHTIEIREIHQANDGYDPKGIYLHRQIVPKDSTYNIKSFVNLFINKREQEKICYLKPEDFALGRHITIFNRRFFLYDCDIFTKSFYHQNFGQFDFTPIDIDTKRYIKPSIQLSPVPPHIMFGKPEDTIQNVKNLIPKSIKKDRIKLMENENRVLRYEAIMESVNERDAQRKFLIVYRLADDLISVYEKPLDGYGCLTRKFLERIRIPKPDSHPDAPIYYGPNDFYIGARIELFKHRFIIIDADRYVLKFIEENRQQFSQHVIDSLRKKLCLNNEKDEQNNNQMKIYHSC</sequence>
<evidence type="ECO:0000256" key="1">
    <source>
        <dbReference type="ARBA" id="ARBA00004430"/>
    </source>
</evidence>
<dbReference type="Gene3D" id="2.30.29.170">
    <property type="match status" value="3"/>
</dbReference>
<dbReference type="PANTHER" id="PTHR12086:SF9">
    <property type="entry name" value="EF-HAND DOMAIN-CONTAINING PROTEIN 1"/>
    <property type="match status" value="1"/>
</dbReference>
<evidence type="ECO:0000259" key="6">
    <source>
        <dbReference type="PROSITE" id="PS51336"/>
    </source>
</evidence>
<keyword evidence="9" id="KW-1185">Reference proteome</keyword>
<keyword evidence="2" id="KW-0963">Cytoplasm</keyword>
<gene>
    <name evidence="8" type="ORF">JXQ802_LOCUS24630</name>
    <name evidence="7" type="ORF">PYM288_LOCUS16998</name>
</gene>
<dbReference type="PANTHER" id="PTHR12086">
    <property type="entry name" value="EF-HAND DOMAIN C-TERMINAL CONTAINING PROTEIN"/>
    <property type="match status" value="1"/>
</dbReference>
<dbReference type="InterPro" id="IPR006602">
    <property type="entry name" value="DM10_dom"/>
</dbReference>
<evidence type="ECO:0000313" key="8">
    <source>
        <dbReference type="EMBL" id="CAF1204885.1"/>
    </source>
</evidence>
<dbReference type="SMART" id="SM00676">
    <property type="entry name" value="DM10"/>
    <property type="match status" value="3"/>
</dbReference>